<evidence type="ECO:0000313" key="2">
    <source>
        <dbReference type="EMBL" id="PWN23087.1"/>
    </source>
</evidence>
<gene>
    <name evidence="2" type="ORF">BCV69DRAFT_286460</name>
</gene>
<evidence type="ECO:0000259" key="1">
    <source>
        <dbReference type="PROSITE" id="PS51184"/>
    </source>
</evidence>
<feature type="domain" description="JmjC" evidence="1">
    <location>
        <begin position="136"/>
        <end position="299"/>
    </location>
</feature>
<dbReference type="EMBL" id="KZ819322">
    <property type="protein sequence ID" value="PWN23087.1"/>
    <property type="molecule type" value="Genomic_DNA"/>
</dbReference>
<dbReference type="SUPFAM" id="SSF51197">
    <property type="entry name" value="Clavaminate synthase-like"/>
    <property type="match status" value="1"/>
</dbReference>
<dbReference type="RefSeq" id="XP_025350247.1">
    <property type="nucleotide sequence ID" value="XM_025493522.1"/>
</dbReference>
<dbReference type="STRING" id="1684307.A0A316UCX2"/>
<sequence length="299" mass="32934">MMGLGARMACPGMLKGSGLAVSNIARRDTRWGPSHSPTLSAFSSHLHSEARQSEPHAWPALEQWRGQDASGKETLQGLRRVRGLEDHPVEVEVGKRGRGYLDGEAGGWQKVRMPFGIFLEAFILRSIPSADPDLIGYVAQQDLLADLPELAEACPVLPHTSSGPRGDREQWRRNVWIGPEGTFTPIHRDPYENLFVQVIGTKRVHLFPPSYGPNLYLSPSTTSQSNTSTIPTEDYLLESSDSDTAAQRASHFPLLNEAMACQGAAHTILGPGDALYIPQGWFHCIKSLETSVSVNSWWR</sequence>
<dbReference type="PROSITE" id="PS51184">
    <property type="entry name" value="JMJC"/>
    <property type="match status" value="1"/>
</dbReference>
<dbReference type="OrthoDB" id="47172at2759"/>
<dbReference type="PANTHER" id="PTHR12461">
    <property type="entry name" value="HYPOXIA-INDUCIBLE FACTOR 1 ALPHA INHIBITOR-RELATED"/>
    <property type="match status" value="1"/>
</dbReference>
<dbReference type="Gene3D" id="2.60.120.650">
    <property type="entry name" value="Cupin"/>
    <property type="match status" value="1"/>
</dbReference>
<dbReference type="InterPro" id="IPR041667">
    <property type="entry name" value="Cupin_8"/>
</dbReference>
<dbReference type="AlphaFoldDB" id="A0A316UCX2"/>
<dbReference type="GeneID" id="37015256"/>
<proteinExistence type="predicted"/>
<keyword evidence="3" id="KW-1185">Reference proteome</keyword>
<dbReference type="InterPro" id="IPR003347">
    <property type="entry name" value="JmjC_dom"/>
</dbReference>
<accession>A0A316UCX2</accession>
<reference evidence="2 3" key="1">
    <citation type="journal article" date="2018" name="Mol. Biol. Evol.">
        <title>Broad Genomic Sampling Reveals a Smut Pathogenic Ancestry of the Fungal Clade Ustilaginomycotina.</title>
        <authorList>
            <person name="Kijpornyongpan T."/>
            <person name="Mondo S.J."/>
            <person name="Barry K."/>
            <person name="Sandor L."/>
            <person name="Lee J."/>
            <person name="Lipzen A."/>
            <person name="Pangilinan J."/>
            <person name="LaButti K."/>
            <person name="Hainaut M."/>
            <person name="Henrissat B."/>
            <person name="Grigoriev I.V."/>
            <person name="Spatafora J.W."/>
            <person name="Aime M.C."/>
        </authorList>
    </citation>
    <scope>NUCLEOTIDE SEQUENCE [LARGE SCALE GENOMIC DNA]</scope>
    <source>
        <strain evidence="2 3">MCA 4718</strain>
    </source>
</reference>
<dbReference type="Proteomes" id="UP000245942">
    <property type="component" value="Unassembled WGS sequence"/>
</dbReference>
<dbReference type="PANTHER" id="PTHR12461:SF105">
    <property type="entry name" value="HYPOXIA-INDUCIBLE FACTOR 1-ALPHA INHIBITOR"/>
    <property type="match status" value="1"/>
</dbReference>
<name>A0A316UCX2_9BASI</name>
<protein>
    <submittedName>
        <fullName evidence="2">Clavaminate synthase-like protein</fullName>
    </submittedName>
</protein>
<dbReference type="Pfam" id="PF13621">
    <property type="entry name" value="Cupin_8"/>
    <property type="match status" value="1"/>
</dbReference>
<dbReference type="SMART" id="SM00558">
    <property type="entry name" value="JmjC"/>
    <property type="match status" value="1"/>
</dbReference>
<evidence type="ECO:0000313" key="3">
    <source>
        <dbReference type="Proteomes" id="UP000245942"/>
    </source>
</evidence>
<organism evidence="2 3">
    <name type="scientific">Pseudomicrostroma glucosiphilum</name>
    <dbReference type="NCBI Taxonomy" id="1684307"/>
    <lineage>
        <taxon>Eukaryota</taxon>
        <taxon>Fungi</taxon>
        <taxon>Dikarya</taxon>
        <taxon>Basidiomycota</taxon>
        <taxon>Ustilaginomycotina</taxon>
        <taxon>Exobasidiomycetes</taxon>
        <taxon>Microstromatales</taxon>
        <taxon>Microstromatales incertae sedis</taxon>
        <taxon>Pseudomicrostroma</taxon>
    </lineage>
</organism>